<sequence length="100" mass="11122">MAPSPRNFSTASRAYPSFFPMLNTAPKISRKVLTPVAMVLAAGIVAKQYTDNAAERQAQLDLQDAKMRAHNAQWLDAYGDRSDLASLEKAMMAYSKREQK</sequence>
<comment type="caution">
    <text evidence="1">The sequence shown here is derived from an EMBL/GenBank/DDBJ whole genome shotgun (WGS) entry which is preliminary data.</text>
</comment>
<accession>A0ABR3YQG4</accession>
<gene>
    <name evidence="1" type="ORF">Cpir12675_005705</name>
</gene>
<dbReference type="EMBL" id="JAWDJO010000209">
    <property type="protein sequence ID" value="KAL1889624.1"/>
    <property type="molecule type" value="Genomic_DNA"/>
</dbReference>
<name>A0ABR3YQG4_9PEZI</name>
<organism evidence="1 2">
    <name type="scientific">Ceratocystis pirilliformis</name>
    <dbReference type="NCBI Taxonomy" id="259994"/>
    <lineage>
        <taxon>Eukaryota</taxon>
        <taxon>Fungi</taxon>
        <taxon>Dikarya</taxon>
        <taxon>Ascomycota</taxon>
        <taxon>Pezizomycotina</taxon>
        <taxon>Sordariomycetes</taxon>
        <taxon>Hypocreomycetidae</taxon>
        <taxon>Microascales</taxon>
        <taxon>Ceratocystidaceae</taxon>
        <taxon>Ceratocystis</taxon>
    </lineage>
</organism>
<evidence type="ECO:0000313" key="1">
    <source>
        <dbReference type="EMBL" id="KAL1889624.1"/>
    </source>
</evidence>
<dbReference type="Proteomes" id="UP001583280">
    <property type="component" value="Unassembled WGS sequence"/>
</dbReference>
<keyword evidence="2" id="KW-1185">Reference proteome</keyword>
<evidence type="ECO:0000313" key="2">
    <source>
        <dbReference type="Proteomes" id="UP001583280"/>
    </source>
</evidence>
<proteinExistence type="predicted"/>
<reference evidence="1 2" key="1">
    <citation type="journal article" date="2024" name="IMA Fungus">
        <title>IMA Genome - F19 : A genome assembly and annotation guide to empower mycologists, including annotated draft genome sequences of Ceratocystis pirilliformis, Diaporthe australafricana, Fusarium ophioides, Paecilomyces lecythidis, and Sporothrix stenoceras.</title>
        <authorList>
            <person name="Aylward J."/>
            <person name="Wilson A.M."/>
            <person name="Visagie C.M."/>
            <person name="Spraker J."/>
            <person name="Barnes I."/>
            <person name="Buitendag C."/>
            <person name="Ceriani C."/>
            <person name="Del Mar Angel L."/>
            <person name="du Plessis D."/>
            <person name="Fuchs T."/>
            <person name="Gasser K."/>
            <person name="Kramer D."/>
            <person name="Li W."/>
            <person name="Munsamy K."/>
            <person name="Piso A."/>
            <person name="Price J.L."/>
            <person name="Sonnekus B."/>
            <person name="Thomas C."/>
            <person name="van der Nest A."/>
            <person name="van Dijk A."/>
            <person name="van Heerden A."/>
            <person name="van Vuuren N."/>
            <person name="Yilmaz N."/>
            <person name="Duong T.A."/>
            <person name="van der Merwe N.A."/>
            <person name="Wingfield M.J."/>
            <person name="Wingfield B.D."/>
        </authorList>
    </citation>
    <scope>NUCLEOTIDE SEQUENCE [LARGE SCALE GENOMIC DNA]</scope>
    <source>
        <strain evidence="1 2">CMW 12675</strain>
    </source>
</reference>
<protein>
    <submittedName>
        <fullName evidence="1">Uncharacterized protein</fullName>
    </submittedName>
</protein>